<gene>
    <name evidence="3" type="ORF">I7X39_15245</name>
</gene>
<dbReference type="EMBL" id="JAEDAK010000010">
    <property type="protein sequence ID" value="MBH9578244.1"/>
    <property type="molecule type" value="Genomic_DNA"/>
</dbReference>
<sequence>MSKALCCAALLLAVQPLLQAAESPPRPPDLSQAAAPPTAAPAPTPVTAEPQRRRLAREESSQLRVREDELTRTEEHLDARGRVLRIVVHPKNGAPSYEMAPPRPQDEHAQIGPRRWKLLDF</sequence>
<evidence type="ECO:0000256" key="1">
    <source>
        <dbReference type="SAM" id="MobiDB-lite"/>
    </source>
</evidence>
<accession>A0A931J2A2</accession>
<keyword evidence="4" id="KW-1185">Reference proteome</keyword>
<organism evidence="3 4">
    <name type="scientific">Inhella proteolytica</name>
    <dbReference type="NCBI Taxonomy" id="2795029"/>
    <lineage>
        <taxon>Bacteria</taxon>
        <taxon>Pseudomonadati</taxon>
        <taxon>Pseudomonadota</taxon>
        <taxon>Betaproteobacteria</taxon>
        <taxon>Burkholderiales</taxon>
        <taxon>Sphaerotilaceae</taxon>
        <taxon>Inhella</taxon>
    </lineage>
</organism>
<evidence type="ECO:0000313" key="3">
    <source>
        <dbReference type="EMBL" id="MBH9578244.1"/>
    </source>
</evidence>
<protein>
    <recommendedName>
        <fullName evidence="5">DUF2782 domain-containing protein</fullName>
    </recommendedName>
</protein>
<reference evidence="3" key="1">
    <citation type="submission" date="2020-12" db="EMBL/GenBank/DDBJ databases">
        <title>The genome sequence of Inhella sp. 1Y17.</title>
        <authorList>
            <person name="Liu Y."/>
        </authorList>
    </citation>
    <scope>NUCLEOTIDE SEQUENCE</scope>
    <source>
        <strain evidence="3">1Y17</strain>
    </source>
</reference>
<comment type="caution">
    <text evidence="3">The sequence shown here is derived from an EMBL/GenBank/DDBJ whole genome shotgun (WGS) entry which is preliminary data.</text>
</comment>
<name>A0A931J2A2_9BURK</name>
<feature type="compositionally biased region" description="Basic and acidic residues" evidence="1">
    <location>
        <begin position="50"/>
        <end position="69"/>
    </location>
</feature>
<feature type="chain" id="PRO_5037588043" description="DUF2782 domain-containing protein" evidence="2">
    <location>
        <begin position="21"/>
        <end position="121"/>
    </location>
</feature>
<feature type="region of interest" description="Disordered" evidence="1">
    <location>
        <begin position="92"/>
        <end position="114"/>
    </location>
</feature>
<keyword evidence="2" id="KW-0732">Signal</keyword>
<dbReference type="Proteomes" id="UP000613266">
    <property type="component" value="Unassembled WGS sequence"/>
</dbReference>
<evidence type="ECO:0008006" key="5">
    <source>
        <dbReference type="Google" id="ProtNLM"/>
    </source>
</evidence>
<dbReference type="AlphaFoldDB" id="A0A931J2A2"/>
<feature type="signal peptide" evidence="2">
    <location>
        <begin position="1"/>
        <end position="20"/>
    </location>
</feature>
<evidence type="ECO:0000313" key="4">
    <source>
        <dbReference type="Proteomes" id="UP000613266"/>
    </source>
</evidence>
<dbReference type="RefSeq" id="WP_198112013.1">
    <property type="nucleotide sequence ID" value="NZ_JAEDAK010000010.1"/>
</dbReference>
<evidence type="ECO:0000256" key="2">
    <source>
        <dbReference type="SAM" id="SignalP"/>
    </source>
</evidence>
<feature type="region of interest" description="Disordered" evidence="1">
    <location>
        <begin position="21"/>
        <end position="69"/>
    </location>
</feature>
<proteinExistence type="predicted"/>